<evidence type="ECO:0000313" key="2">
    <source>
        <dbReference type="Proteomes" id="UP000199651"/>
    </source>
</evidence>
<proteinExistence type="predicted"/>
<accession>A0A1H0G0A8</accession>
<sequence>MDIDGVRRIAGHARKALAAVPPATTGEAEVKAGSALIRHEGATPTMNTMAERLQEAIAELSALTNDVIDALGRSADLLEKTEQSNTHSLTARTGS</sequence>
<reference evidence="2" key="1">
    <citation type="submission" date="2016-10" db="EMBL/GenBank/DDBJ databases">
        <authorList>
            <person name="Varghese N."/>
            <person name="Submissions S."/>
        </authorList>
    </citation>
    <scope>NUCLEOTIDE SEQUENCE [LARGE SCALE GENOMIC DNA]</scope>
    <source>
        <strain evidence="2">IBRC-M 10655</strain>
    </source>
</reference>
<gene>
    <name evidence="1" type="ORF">SAMN05192558_101604</name>
</gene>
<dbReference type="EMBL" id="FNJB01000001">
    <property type="protein sequence ID" value="SDO00337.1"/>
    <property type="molecule type" value="Genomic_DNA"/>
</dbReference>
<name>A0A1H0G0A8_9PSEU</name>
<dbReference type="Proteomes" id="UP000199651">
    <property type="component" value="Unassembled WGS sequence"/>
</dbReference>
<dbReference type="STRING" id="504798.SAMN05421871_103267"/>
<protein>
    <recommendedName>
        <fullName evidence="3">Excreted virulence factor EspC, type VII ESX diderm</fullName>
    </recommendedName>
</protein>
<dbReference type="AlphaFoldDB" id="A0A1H0G0A8"/>
<evidence type="ECO:0000313" key="1">
    <source>
        <dbReference type="EMBL" id="SDO00337.1"/>
    </source>
</evidence>
<organism evidence="1 2">
    <name type="scientific">Actinokineospora alba</name>
    <dbReference type="NCBI Taxonomy" id="504798"/>
    <lineage>
        <taxon>Bacteria</taxon>
        <taxon>Bacillati</taxon>
        <taxon>Actinomycetota</taxon>
        <taxon>Actinomycetes</taxon>
        <taxon>Pseudonocardiales</taxon>
        <taxon>Pseudonocardiaceae</taxon>
        <taxon>Actinokineospora</taxon>
    </lineage>
</organism>
<keyword evidence="2" id="KW-1185">Reference proteome</keyword>
<evidence type="ECO:0008006" key="3">
    <source>
        <dbReference type="Google" id="ProtNLM"/>
    </source>
</evidence>